<sequence>MDVKSAFLNSELSEEVYVSQPPGFEDDERPQLVLKLKKALYGLRQAPRAWNYKLDKSLLSLGFERSPLEHAVYKKEHHGLVLLVGVVYVDDLIVTGSAVCDIVKFKNQMKKLFSMSDLGLLSYYLGIEVKQTAHGVSLCQAGYATKILEQSGMKGCNPCQTPMENRLKLSKKSEGPAVDATMYRSIVGSLRYLVNTRPDIAYAVGIVSRFMESPTTQHLAAVKHILRYISGTLSFGCYYEKRGSMEPTLVGYCDSDLAGDVDDRRSTTGTVFFLGSSLITWLSQKQKIVALSSCEAEYIAATTAACQGIWIARLIADLLKKEPKKFELRIDNKSAISLCKNPVHHERSKHIDTRYHFVRECVEAGRMEVQRRLLKIGPRMLTKALGRVKFLEMRQKLGMKDVKA</sequence>
<reference evidence="2" key="1">
    <citation type="submission" date="2021-03" db="EMBL/GenBank/DDBJ databases">
        <authorList>
            <person name="Li Z."/>
            <person name="Yang C."/>
        </authorList>
    </citation>
    <scope>NUCLEOTIDE SEQUENCE</scope>
    <source>
        <strain evidence="2">Dzin_1.0</strain>
        <tissue evidence="2">Leaf</tissue>
    </source>
</reference>
<dbReference type="Pfam" id="PF07727">
    <property type="entry name" value="RVT_2"/>
    <property type="match status" value="1"/>
</dbReference>
<gene>
    <name evidence="2" type="ORF">J5N97_010417</name>
</gene>
<dbReference type="Proteomes" id="UP001085076">
    <property type="component" value="Miscellaneous, Linkage group lg02"/>
</dbReference>
<dbReference type="InterPro" id="IPR013103">
    <property type="entry name" value="RVT_2"/>
</dbReference>
<keyword evidence="3" id="KW-1185">Reference proteome</keyword>
<dbReference type="AlphaFoldDB" id="A0A9D5D045"/>
<evidence type="ECO:0000313" key="3">
    <source>
        <dbReference type="Proteomes" id="UP001085076"/>
    </source>
</evidence>
<dbReference type="PANTHER" id="PTHR11439">
    <property type="entry name" value="GAG-POL-RELATED RETROTRANSPOSON"/>
    <property type="match status" value="1"/>
</dbReference>
<evidence type="ECO:0000313" key="2">
    <source>
        <dbReference type="EMBL" id="KAJ0982162.1"/>
    </source>
</evidence>
<proteinExistence type="predicted"/>
<dbReference type="PANTHER" id="PTHR11439:SF515">
    <property type="entry name" value="GAG-POL POLYPROTEIN"/>
    <property type="match status" value="1"/>
</dbReference>
<dbReference type="InterPro" id="IPR043502">
    <property type="entry name" value="DNA/RNA_pol_sf"/>
</dbReference>
<dbReference type="EMBL" id="JAGGNH010000002">
    <property type="protein sequence ID" value="KAJ0982162.1"/>
    <property type="molecule type" value="Genomic_DNA"/>
</dbReference>
<dbReference type="SUPFAM" id="SSF56672">
    <property type="entry name" value="DNA/RNA polymerases"/>
    <property type="match status" value="1"/>
</dbReference>
<comment type="caution">
    <text evidence="2">The sequence shown here is derived from an EMBL/GenBank/DDBJ whole genome shotgun (WGS) entry which is preliminary data.</text>
</comment>
<reference evidence="2" key="2">
    <citation type="journal article" date="2022" name="Hortic Res">
        <title>The genome of Dioscorea zingiberensis sheds light on the biosynthesis, origin and evolution of the medicinally important diosgenin saponins.</title>
        <authorList>
            <person name="Li Y."/>
            <person name="Tan C."/>
            <person name="Li Z."/>
            <person name="Guo J."/>
            <person name="Li S."/>
            <person name="Chen X."/>
            <person name="Wang C."/>
            <person name="Dai X."/>
            <person name="Yang H."/>
            <person name="Song W."/>
            <person name="Hou L."/>
            <person name="Xu J."/>
            <person name="Tong Z."/>
            <person name="Xu A."/>
            <person name="Yuan X."/>
            <person name="Wang W."/>
            <person name="Yang Q."/>
            <person name="Chen L."/>
            <person name="Sun Z."/>
            <person name="Wang K."/>
            <person name="Pan B."/>
            <person name="Chen J."/>
            <person name="Bao Y."/>
            <person name="Liu F."/>
            <person name="Qi X."/>
            <person name="Gang D.R."/>
            <person name="Wen J."/>
            <person name="Li J."/>
        </authorList>
    </citation>
    <scope>NUCLEOTIDE SEQUENCE</scope>
    <source>
        <strain evidence="2">Dzin_1.0</strain>
    </source>
</reference>
<name>A0A9D5D045_9LILI</name>
<feature type="domain" description="Reverse transcriptase Ty1/copia-type" evidence="1">
    <location>
        <begin position="1"/>
        <end position="164"/>
    </location>
</feature>
<organism evidence="2 3">
    <name type="scientific">Dioscorea zingiberensis</name>
    <dbReference type="NCBI Taxonomy" id="325984"/>
    <lineage>
        <taxon>Eukaryota</taxon>
        <taxon>Viridiplantae</taxon>
        <taxon>Streptophyta</taxon>
        <taxon>Embryophyta</taxon>
        <taxon>Tracheophyta</taxon>
        <taxon>Spermatophyta</taxon>
        <taxon>Magnoliopsida</taxon>
        <taxon>Liliopsida</taxon>
        <taxon>Dioscoreales</taxon>
        <taxon>Dioscoreaceae</taxon>
        <taxon>Dioscorea</taxon>
    </lineage>
</organism>
<accession>A0A9D5D045</accession>
<dbReference type="CDD" id="cd09272">
    <property type="entry name" value="RNase_HI_RT_Ty1"/>
    <property type="match status" value="1"/>
</dbReference>
<evidence type="ECO:0000259" key="1">
    <source>
        <dbReference type="Pfam" id="PF07727"/>
    </source>
</evidence>
<dbReference type="OrthoDB" id="443140at2759"/>
<protein>
    <recommendedName>
        <fullName evidence="1">Reverse transcriptase Ty1/copia-type domain-containing protein</fullName>
    </recommendedName>
</protein>